<dbReference type="STRING" id="1054996.SAMN05444414_11120"/>
<organism evidence="3 4">
    <name type="scientific">Roseovarius marisflavi</name>
    <dbReference type="NCBI Taxonomy" id="1054996"/>
    <lineage>
        <taxon>Bacteria</taxon>
        <taxon>Pseudomonadati</taxon>
        <taxon>Pseudomonadota</taxon>
        <taxon>Alphaproteobacteria</taxon>
        <taxon>Rhodobacterales</taxon>
        <taxon>Roseobacteraceae</taxon>
        <taxon>Roseovarius</taxon>
    </lineage>
</organism>
<proteinExistence type="predicted"/>
<dbReference type="Gene3D" id="2.60.200.20">
    <property type="match status" value="1"/>
</dbReference>
<keyword evidence="4" id="KW-1185">Reference proteome</keyword>
<name>A0A1M6ZSJ7_9RHOB</name>
<dbReference type="CDD" id="cd00060">
    <property type="entry name" value="FHA"/>
    <property type="match status" value="1"/>
</dbReference>
<feature type="region of interest" description="Disordered" evidence="1">
    <location>
        <begin position="117"/>
        <end position="194"/>
    </location>
</feature>
<sequence>MKFIRDIIGEKRDMSHRANGLSAAKEASDPLKDEFLSRSDSAPAADQQQLEALINDVTFEDVATTAPESADASEPQQKEVEDFTGGLDIFFEEQEGASCDAEENGADEQPVVTWIAEPQYRTSETSETAQDGKVDRAAPVVQPPLEQSVDPVERTPAATSPFHHDTSDMDQEAPDASPEPPQAMPQSAPKAPDAYQAVDVPQPAVGRGASRQGRVKTRLLGFTSSQDADIDPITGGADAKPAAYTNFPLGWLIVVAGPGRGAAFTLFNGVSKIGRGKDQTVPLDFGDNSISRENHAAIAYDPAKKIFFIGHGGKANLVRRNDRPVLSTEELSAGDEITIGETMLRFVPLCGAGFTWEESKERDWPHASNG</sequence>
<dbReference type="RefSeq" id="WP_073198101.1">
    <property type="nucleotide sequence ID" value="NZ_FRBN01000011.1"/>
</dbReference>
<dbReference type="Pfam" id="PF00498">
    <property type="entry name" value="FHA"/>
    <property type="match status" value="1"/>
</dbReference>
<dbReference type="InterPro" id="IPR008984">
    <property type="entry name" value="SMAD_FHA_dom_sf"/>
</dbReference>
<dbReference type="SUPFAM" id="SSF49879">
    <property type="entry name" value="SMAD/FHA domain"/>
    <property type="match status" value="1"/>
</dbReference>
<evidence type="ECO:0000259" key="2">
    <source>
        <dbReference type="Pfam" id="PF00498"/>
    </source>
</evidence>
<feature type="domain" description="FHA" evidence="2">
    <location>
        <begin position="272"/>
        <end position="340"/>
    </location>
</feature>
<dbReference type="EMBL" id="FRBN01000011">
    <property type="protein sequence ID" value="SHL33305.1"/>
    <property type="molecule type" value="Genomic_DNA"/>
</dbReference>
<gene>
    <name evidence="3" type="ORF">SAMN05444414_11120</name>
</gene>
<dbReference type="InterPro" id="IPR000253">
    <property type="entry name" value="FHA_dom"/>
</dbReference>
<accession>A0A1M6ZSJ7</accession>
<feature type="compositionally biased region" description="Polar residues" evidence="1">
    <location>
        <begin position="120"/>
        <end position="129"/>
    </location>
</feature>
<evidence type="ECO:0000313" key="3">
    <source>
        <dbReference type="EMBL" id="SHL33305.1"/>
    </source>
</evidence>
<evidence type="ECO:0000256" key="1">
    <source>
        <dbReference type="SAM" id="MobiDB-lite"/>
    </source>
</evidence>
<protein>
    <submittedName>
        <fullName evidence="3">FHA domain-containing protein</fullName>
    </submittedName>
</protein>
<dbReference type="AlphaFoldDB" id="A0A1M6ZSJ7"/>
<dbReference type="Proteomes" id="UP000184191">
    <property type="component" value="Unassembled WGS sequence"/>
</dbReference>
<reference evidence="4" key="1">
    <citation type="submission" date="2016-11" db="EMBL/GenBank/DDBJ databases">
        <authorList>
            <person name="Varghese N."/>
            <person name="Submissions S."/>
        </authorList>
    </citation>
    <scope>NUCLEOTIDE SEQUENCE [LARGE SCALE GENOMIC DNA]</scope>
    <source>
        <strain evidence="4">DSM 29327</strain>
    </source>
</reference>
<evidence type="ECO:0000313" key="4">
    <source>
        <dbReference type="Proteomes" id="UP000184191"/>
    </source>
</evidence>